<evidence type="ECO:0000313" key="2">
    <source>
        <dbReference type="Proteomes" id="UP001164539"/>
    </source>
</evidence>
<keyword evidence="2" id="KW-1185">Reference proteome</keyword>
<accession>A0ACC1X5I2</accession>
<dbReference type="EMBL" id="CM051404">
    <property type="protein sequence ID" value="KAJ4706409.1"/>
    <property type="molecule type" value="Genomic_DNA"/>
</dbReference>
<evidence type="ECO:0000313" key="1">
    <source>
        <dbReference type="EMBL" id="KAJ4706409.1"/>
    </source>
</evidence>
<proteinExistence type="predicted"/>
<organism evidence="1 2">
    <name type="scientific">Melia azedarach</name>
    <name type="common">Chinaberry tree</name>
    <dbReference type="NCBI Taxonomy" id="155640"/>
    <lineage>
        <taxon>Eukaryota</taxon>
        <taxon>Viridiplantae</taxon>
        <taxon>Streptophyta</taxon>
        <taxon>Embryophyta</taxon>
        <taxon>Tracheophyta</taxon>
        <taxon>Spermatophyta</taxon>
        <taxon>Magnoliopsida</taxon>
        <taxon>eudicotyledons</taxon>
        <taxon>Gunneridae</taxon>
        <taxon>Pentapetalae</taxon>
        <taxon>rosids</taxon>
        <taxon>malvids</taxon>
        <taxon>Sapindales</taxon>
        <taxon>Meliaceae</taxon>
        <taxon>Melia</taxon>
    </lineage>
</organism>
<protein>
    <submittedName>
        <fullName evidence="1">Uncharacterized protein</fullName>
    </submittedName>
</protein>
<name>A0ACC1X5I2_MELAZ</name>
<gene>
    <name evidence="1" type="ORF">OWV82_020059</name>
</gene>
<dbReference type="Proteomes" id="UP001164539">
    <property type="component" value="Chromosome 11"/>
</dbReference>
<sequence length="372" mass="40294">MGWFLSLCFALIFSALFNGASAATPVIRPPYLDGMLPNGNFEISPKKSNLNKTVIVGKYSLPKWEINGLVEYISGGPQPGGFYFAVPRGVHAVRLGNEASISQSVNVKPGSVYSITFGTTRTCAQDEVLRVSVPGQSGDLPVQTLYSTNGGDTYAWAFKATAKVVKVTFHNPGVQEDPTCGPLLDAIAIKELLPLKYSKGNLVKNGDFEIGPHVFKNFSTGVLLPPKQEDLISPLPGWIIESLKPVKYVDKKHFFVPSGYSAIELVAGRESAIAQIIRTIPKKSYELTFSIGDAKNGCNGSMVVEAFAANKTIKVPYDSVAKGGFKKASLTFEAIASRTRITFYSAHYHTKLHDYGHMCGPVLDDVRVSPLP</sequence>
<comment type="caution">
    <text evidence="1">The sequence shown here is derived from an EMBL/GenBank/DDBJ whole genome shotgun (WGS) entry which is preliminary data.</text>
</comment>
<reference evidence="1 2" key="1">
    <citation type="journal article" date="2023" name="Science">
        <title>Complex scaffold remodeling in plant triterpene biosynthesis.</title>
        <authorList>
            <person name="De La Pena R."/>
            <person name="Hodgson H."/>
            <person name="Liu J.C."/>
            <person name="Stephenson M.J."/>
            <person name="Martin A.C."/>
            <person name="Owen C."/>
            <person name="Harkess A."/>
            <person name="Leebens-Mack J."/>
            <person name="Jimenez L.E."/>
            <person name="Osbourn A."/>
            <person name="Sattely E.S."/>
        </authorList>
    </citation>
    <scope>NUCLEOTIDE SEQUENCE [LARGE SCALE GENOMIC DNA]</scope>
    <source>
        <strain evidence="2">cv. JPN11</strain>
        <tissue evidence="1">Leaf</tissue>
    </source>
</reference>